<evidence type="ECO:0000313" key="2">
    <source>
        <dbReference type="EMBL" id="PIN16937.1"/>
    </source>
</evidence>
<sequence>MAQYGQTSNEGHYRKIQRIPELLLKEEKNRENYIPKVVSIGPYHHGKRELRVAESLKPMALELIVSGDKEKEDYYYEEIEKNIIHIRNFYEQDCTDLYSDDELVRMMLLDACFIVIHMEASCIERDPQSGRKKMTGFTVEKRTGFTVFALDPSTVFRDMFLVENQIPLWIVKLLLTSRYERNKSKELLDRYITTSLFGDFPAKRNLPPWGNDQEELHLLEAFHRLVVFGFVHETKETCLSFIIGKFFCFFEAKERTVGDSNIDLESRVSSLGRSRFQSRMNYLTAGAWGKLFRNVRNEGDYAKRDKLKFINFFHSVTNLKGAGIHFRPNQTLSLKDVKFESNCIFGKLQLAFWRVSTHTEVFFMNMVAYELSPQNFAPAVVTTYINLMKLLIMRPEDVKMLRENKILCDMLGNDKEILKAYQGINTLDIENTSIFYEVKHKIQAYRDRKARRWIGELVNIYFCSPWTFIALLATTYLLVLTTLQTIYTINPK</sequence>
<dbReference type="AlphaFoldDB" id="A0A2G9HHA3"/>
<protein>
    <recommendedName>
        <fullName evidence="4">DUF247 domain-containing protein</fullName>
    </recommendedName>
</protein>
<proteinExistence type="predicted"/>
<reference evidence="3" key="1">
    <citation type="journal article" date="2018" name="Gigascience">
        <title>Genome assembly of the Pink Ipe (Handroanthus impetiginosus, Bignoniaceae), a highly valued, ecologically keystone Neotropical timber forest tree.</title>
        <authorList>
            <person name="Silva-Junior O.B."/>
            <person name="Grattapaglia D."/>
            <person name="Novaes E."/>
            <person name="Collevatti R.G."/>
        </authorList>
    </citation>
    <scope>NUCLEOTIDE SEQUENCE [LARGE SCALE GENOMIC DNA]</scope>
    <source>
        <strain evidence="3">cv. UFG-1</strain>
    </source>
</reference>
<dbReference type="Proteomes" id="UP000231279">
    <property type="component" value="Unassembled WGS sequence"/>
</dbReference>
<dbReference type="InterPro" id="IPR004158">
    <property type="entry name" value="DUF247_pln"/>
</dbReference>
<feature type="transmembrane region" description="Helical" evidence="1">
    <location>
        <begin position="466"/>
        <end position="489"/>
    </location>
</feature>
<dbReference type="PANTHER" id="PTHR31170:SF25">
    <property type="entry name" value="BNAA09G04570D PROTEIN"/>
    <property type="match status" value="1"/>
</dbReference>
<name>A0A2G9HHA3_9LAMI</name>
<dbReference type="Pfam" id="PF03140">
    <property type="entry name" value="DUF247"/>
    <property type="match status" value="1"/>
</dbReference>
<dbReference type="PANTHER" id="PTHR31170">
    <property type="entry name" value="BNAC04G53230D PROTEIN"/>
    <property type="match status" value="1"/>
</dbReference>
<keyword evidence="1" id="KW-0472">Membrane</keyword>
<dbReference type="OrthoDB" id="1849062at2759"/>
<organism evidence="2 3">
    <name type="scientific">Handroanthus impetiginosus</name>
    <dbReference type="NCBI Taxonomy" id="429701"/>
    <lineage>
        <taxon>Eukaryota</taxon>
        <taxon>Viridiplantae</taxon>
        <taxon>Streptophyta</taxon>
        <taxon>Embryophyta</taxon>
        <taxon>Tracheophyta</taxon>
        <taxon>Spermatophyta</taxon>
        <taxon>Magnoliopsida</taxon>
        <taxon>eudicotyledons</taxon>
        <taxon>Gunneridae</taxon>
        <taxon>Pentapetalae</taxon>
        <taxon>asterids</taxon>
        <taxon>lamiids</taxon>
        <taxon>Lamiales</taxon>
        <taxon>Bignoniaceae</taxon>
        <taxon>Crescentiina</taxon>
        <taxon>Tabebuia alliance</taxon>
        <taxon>Handroanthus</taxon>
    </lineage>
</organism>
<keyword evidence="1" id="KW-1133">Transmembrane helix</keyword>
<keyword evidence="1" id="KW-0812">Transmembrane</keyword>
<dbReference type="STRING" id="429701.A0A2G9HHA3"/>
<keyword evidence="3" id="KW-1185">Reference proteome</keyword>
<accession>A0A2G9HHA3</accession>
<evidence type="ECO:0008006" key="4">
    <source>
        <dbReference type="Google" id="ProtNLM"/>
    </source>
</evidence>
<evidence type="ECO:0000256" key="1">
    <source>
        <dbReference type="SAM" id="Phobius"/>
    </source>
</evidence>
<gene>
    <name evidence="2" type="ORF">CDL12_10407</name>
</gene>
<comment type="caution">
    <text evidence="2">The sequence shown here is derived from an EMBL/GenBank/DDBJ whole genome shotgun (WGS) entry which is preliminary data.</text>
</comment>
<evidence type="ECO:0000313" key="3">
    <source>
        <dbReference type="Proteomes" id="UP000231279"/>
    </source>
</evidence>
<dbReference type="EMBL" id="NKXS01001775">
    <property type="protein sequence ID" value="PIN16937.1"/>
    <property type="molecule type" value="Genomic_DNA"/>
</dbReference>